<dbReference type="EMBL" id="BNAG01000004">
    <property type="protein sequence ID" value="GHE72621.1"/>
    <property type="molecule type" value="Genomic_DNA"/>
</dbReference>
<comment type="caution">
    <text evidence="5">The sequence shown here is derived from an EMBL/GenBank/DDBJ whole genome shotgun (WGS) entry which is preliminary data.</text>
</comment>
<dbReference type="Pfam" id="PF05719">
    <property type="entry name" value="GPP34"/>
    <property type="match status" value="1"/>
</dbReference>
<name>A0ABQ3IC14_9BACT</name>
<dbReference type="InterPro" id="IPR038261">
    <property type="entry name" value="GPP34-like_sf"/>
</dbReference>
<reference evidence="6" key="1">
    <citation type="journal article" date="2019" name="Int. J. Syst. Evol. Microbiol.">
        <title>The Global Catalogue of Microorganisms (GCM) 10K type strain sequencing project: providing services to taxonomists for standard genome sequencing and annotation.</title>
        <authorList>
            <consortium name="The Broad Institute Genomics Platform"/>
            <consortium name="The Broad Institute Genome Sequencing Center for Infectious Disease"/>
            <person name="Wu L."/>
            <person name="Ma J."/>
        </authorList>
    </citation>
    <scope>NUCLEOTIDE SEQUENCE [LARGE SCALE GENOMIC DNA]</scope>
    <source>
        <strain evidence="6">CGMCC 1.15111</strain>
    </source>
</reference>
<proteinExistence type="predicted"/>
<dbReference type="RefSeq" id="WP_189631227.1">
    <property type="nucleotide sequence ID" value="NZ_BNAG01000004.1"/>
</dbReference>
<dbReference type="PANTHER" id="PTHR12704:SF2">
    <property type="entry name" value="GOLGI PHOSPHOPROTEIN 3 HOMOLOG SAURON"/>
    <property type="match status" value="1"/>
</dbReference>
<dbReference type="Proteomes" id="UP000658258">
    <property type="component" value="Unassembled WGS sequence"/>
</dbReference>
<evidence type="ECO:0000256" key="1">
    <source>
        <dbReference type="ARBA" id="ARBA00004255"/>
    </source>
</evidence>
<accession>A0ABQ3IC14</accession>
<evidence type="ECO:0008006" key="7">
    <source>
        <dbReference type="Google" id="ProtNLM"/>
    </source>
</evidence>
<keyword evidence="2" id="KW-0333">Golgi apparatus</keyword>
<evidence type="ECO:0000256" key="2">
    <source>
        <dbReference type="ARBA" id="ARBA00023034"/>
    </source>
</evidence>
<comment type="subcellular location">
    <subcellularLocation>
        <location evidence="1">Golgi apparatus membrane</location>
        <topology evidence="1">Peripheral membrane protein</topology>
        <orientation evidence="1">Cytoplasmic side</orientation>
    </subcellularLocation>
</comment>
<keyword evidence="3" id="KW-0446">Lipid-binding</keyword>
<sequence length="224" mass="25264">MKLNLLEEYLLLALDDEKGKFVIDSTRLNYGFAGASLLELAVRGKVEIDGERIILTDNAYEPEIALNKVIDVVSQLKSPILKDCLKELAEKTGEIKDDTLQHLINKGILRREEHKILWIIPTEQYPTADLSPESKVRKRLDDVINDEANVEPHDLMLLSLIDATDLTQEAFRDQDDYKSIRAKIREVTKDVGISRVINKSIREIQAAIMMAISSTLVIGSISSH</sequence>
<protein>
    <recommendedName>
        <fullName evidence="7">GPP34 family phosphoprotein</fullName>
    </recommendedName>
</protein>
<evidence type="ECO:0000313" key="6">
    <source>
        <dbReference type="Proteomes" id="UP000658258"/>
    </source>
</evidence>
<evidence type="ECO:0000256" key="4">
    <source>
        <dbReference type="ARBA" id="ARBA00023136"/>
    </source>
</evidence>
<gene>
    <name evidence="5" type="ORF">GCM10011340_31290</name>
</gene>
<organism evidence="5 6">
    <name type="scientific">Roseivirga thermotolerans</name>
    <dbReference type="NCBI Taxonomy" id="1758176"/>
    <lineage>
        <taxon>Bacteria</taxon>
        <taxon>Pseudomonadati</taxon>
        <taxon>Bacteroidota</taxon>
        <taxon>Cytophagia</taxon>
        <taxon>Cytophagales</taxon>
        <taxon>Roseivirgaceae</taxon>
        <taxon>Roseivirga</taxon>
    </lineage>
</organism>
<evidence type="ECO:0000313" key="5">
    <source>
        <dbReference type="EMBL" id="GHE72621.1"/>
    </source>
</evidence>
<evidence type="ECO:0000256" key="3">
    <source>
        <dbReference type="ARBA" id="ARBA00023121"/>
    </source>
</evidence>
<dbReference type="InterPro" id="IPR008628">
    <property type="entry name" value="GPP34-like"/>
</dbReference>
<dbReference type="PANTHER" id="PTHR12704">
    <property type="entry name" value="TRANS-GOLGI PROTEIN GMX33"/>
    <property type="match status" value="1"/>
</dbReference>
<keyword evidence="4" id="KW-0472">Membrane</keyword>
<dbReference type="Gene3D" id="1.10.3630.10">
    <property type="entry name" value="yeast vps74-n-term truncation variant domain like"/>
    <property type="match status" value="1"/>
</dbReference>
<keyword evidence="6" id="KW-1185">Reference proteome</keyword>